<dbReference type="AlphaFoldDB" id="A0A6B0GK43"/>
<keyword evidence="1" id="KW-0472">Membrane</keyword>
<dbReference type="RefSeq" id="WP_158204907.1">
    <property type="nucleotide sequence ID" value="NZ_WSZK01000018.1"/>
</dbReference>
<evidence type="ECO:0000313" key="2">
    <source>
        <dbReference type="EMBL" id="MWG35222.1"/>
    </source>
</evidence>
<dbReference type="InterPro" id="IPR018719">
    <property type="entry name" value="DUF2243_membrane"/>
</dbReference>
<keyword evidence="3" id="KW-1185">Reference proteome</keyword>
<keyword evidence="1" id="KW-1133">Transmembrane helix</keyword>
<feature type="transmembrane region" description="Helical" evidence="1">
    <location>
        <begin position="16"/>
        <end position="40"/>
    </location>
</feature>
<gene>
    <name evidence="2" type="ORF">GQS65_12110</name>
</gene>
<sequence length="168" mass="17526">MTSTPTGVSRGRSTRALVGAGVFGFGVSALVDVLLLHHVLQWHHLVSARVSPNTVDGLRTNLLADGLFSLVMLAVAGVGVGLMWRAERRTAAPLAVRPLAGVVLVGVGLFDLFDVVVDHTLLGLHHALSQGGTYDPYWALVSLGIVALGVLVYRSGRNSTRGGTDGPA</sequence>
<feature type="transmembrane region" description="Helical" evidence="1">
    <location>
        <begin position="96"/>
        <end position="117"/>
    </location>
</feature>
<protein>
    <submittedName>
        <fullName evidence="2">DUF2243 domain-containing protein</fullName>
    </submittedName>
</protein>
<feature type="transmembrane region" description="Helical" evidence="1">
    <location>
        <begin position="60"/>
        <end position="84"/>
    </location>
</feature>
<proteinExistence type="predicted"/>
<organism evidence="2 3">
    <name type="scientific">Halomarina oriensis</name>
    <dbReference type="NCBI Taxonomy" id="671145"/>
    <lineage>
        <taxon>Archaea</taxon>
        <taxon>Methanobacteriati</taxon>
        <taxon>Methanobacteriota</taxon>
        <taxon>Stenosarchaea group</taxon>
        <taxon>Halobacteria</taxon>
        <taxon>Halobacteriales</taxon>
        <taxon>Natronomonadaceae</taxon>
        <taxon>Halomarina</taxon>
    </lineage>
</organism>
<dbReference type="Proteomes" id="UP000451471">
    <property type="component" value="Unassembled WGS sequence"/>
</dbReference>
<accession>A0A6B0GK43</accession>
<comment type="caution">
    <text evidence="2">The sequence shown here is derived from an EMBL/GenBank/DDBJ whole genome shotgun (WGS) entry which is preliminary data.</text>
</comment>
<keyword evidence="1" id="KW-0812">Transmembrane</keyword>
<dbReference type="EMBL" id="WSZK01000018">
    <property type="protein sequence ID" value="MWG35222.1"/>
    <property type="molecule type" value="Genomic_DNA"/>
</dbReference>
<dbReference type="Pfam" id="PF10002">
    <property type="entry name" value="DUF2243"/>
    <property type="match status" value="1"/>
</dbReference>
<name>A0A6B0GK43_9EURY</name>
<evidence type="ECO:0000256" key="1">
    <source>
        <dbReference type="SAM" id="Phobius"/>
    </source>
</evidence>
<reference evidence="2 3" key="1">
    <citation type="submission" date="2019-12" db="EMBL/GenBank/DDBJ databases">
        <title>Halocatena pleomorpha gen. nov. sp. nov., an extremely halophilic archaeon of family Halobacteriaceae isolated from saltpan soil.</title>
        <authorList>
            <person name="Pal Y."/>
            <person name="Verma A."/>
            <person name="Krishnamurthi S."/>
            <person name="Kumar P."/>
        </authorList>
    </citation>
    <scope>NUCLEOTIDE SEQUENCE [LARGE SCALE GENOMIC DNA]</scope>
    <source>
        <strain evidence="2 3">JCM 16495</strain>
    </source>
</reference>
<dbReference type="OrthoDB" id="241278at2157"/>
<evidence type="ECO:0000313" key="3">
    <source>
        <dbReference type="Proteomes" id="UP000451471"/>
    </source>
</evidence>
<feature type="transmembrane region" description="Helical" evidence="1">
    <location>
        <begin position="137"/>
        <end position="153"/>
    </location>
</feature>